<evidence type="ECO:0000256" key="4">
    <source>
        <dbReference type="ARBA" id="ARBA00023136"/>
    </source>
</evidence>
<keyword evidence="4 6" id="KW-0472">Membrane</keyword>
<dbReference type="Proteomes" id="UP000242188">
    <property type="component" value="Unassembled WGS sequence"/>
</dbReference>
<proteinExistence type="predicted"/>
<feature type="domain" description="Major facilitator superfamily (MFS) profile" evidence="7">
    <location>
        <begin position="62"/>
        <end position="577"/>
    </location>
</feature>
<dbReference type="GO" id="GO:0022857">
    <property type="term" value="F:transmembrane transporter activity"/>
    <property type="evidence" value="ECO:0007669"/>
    <property type="project" value="InterPro"/>
</dbReference>
<evidence type="ECO:0000259" key="7">
    <source>
        <dbReference type="PROSITE" id="PS50850"/>
    </source>
</evidence>
<evidence type="ECO:0000256" key="3">
    <source>
        <dbReference type="ARBA" id="ARBA00022989"/>
    </source>
</evidence>
<comment type="subcellular location">
    <subcellularLocation>
        <location evidence="1">Membrane</location>
        <topology evidence="1">Multi-pass membrane protein</topology>
    </subcellularLocation>
</comment>
<organism evidence="8 9">
    <name type="scientific">Mizuhopecten yessoensis</name>
    <name type="common">Japanese scallop</name>
    <name type="synonym">Patinopecten yessoensis</name>
    <dbReference type="NCBI Taxonomy" id="6573"/>
    <lineage>
        <taxon>Eukaryota</taxon>
        <taxon>Metazoa</taxon>
        <taxon>Spiralia</taxon>
        <taxon>Lophotrochozoa</taxon>
        <taxon>Mollusca</taxon>
        <taxon>Bivalvia</taxon>
        <taxon>Autobranchia</taxon>
        <taxon>Pteriomorphia</taxon>
        <taxon>Pectinida</taxon>
        <taxon>Pectinoidea</taxon>
        <taxon>Pectinidae</taxon>
        <taxon>Mizuhopecten</taxon>
    </lineage>
</organism>
<evidence type="ECO:0000313" key="9">
    <source>
        <dbReference type="Proteomes" id="UP000242188"/>
    </source>
</evidence>
<evidence type="ECO:0000256" key="5">
    <source>
        <dbReference type="SAM" id="MobiDB-lite"/>
    </source>
</evidence>
<feature type="transmembrane region" description="Helical" evidence="6">
    <location>
        <begin position="137"/>
        <end position="156"/>
    </location>
</feature>
<keyword evidence="3 6" id="KW-1133">Transmembrane helix</keyword>
<dbReference type="Gene3D" id="1.20.1250.20">
    <property type="entry name" value="MFS general substrate transporter like domains"/>
    <property type="match status" value="2"/>
</dbReference>
<name>A0A210PQD2_MIZYE</name>
<evidence type="ECO:0000313" key="8">
    <source>
        <dbReference type="EMBL" id="OWF38693.1"/>
    </source>
</evidence>
<dbReference type="OrthoDB" id="2261376at2759"/>
<dbReference type="PROSITE" id="PS50850">
    <property type="entry name" value="MFS"/>
    <property type="match status" value="1"/>
</dbReference>
<dbReference type="InterPro" id="IPR011701">
    <property type="entry name" value="MFS"/>
</dbReference>
<evidence type="ECO:0000256" key="2">
    <source>
        <dbReference type="ARBA" id="ARBA00022692"/>
    </source>
</evidence>
<feature type="transmembrane region" description="Helical" evidence="6">
    <location>
        <begin position="464"/>
        <end position="481"/>
    </location>
</feature>
<evidence type="ECO:0000256" key="6">
    <source>
        <dbReference type="SAM" id="Phobius"/>
    </source>
</evidence>
<dbReference type="GO" id="GO:0016020">
    <property type="term" value="C:membrane"/>
    <property type="evidence" value="ECO:0007669"/>
    <property type="project" value="UniProtKB-SubCell"/>
</dbReference>
<feature type="transmembrane region" description="Helical" evidence="6">
    <location>
        <begin position="397"/>
        <end position="419"/>
    </location>
</feature>
<feature type="transmembrane region" description="Helical" evidence="6">
    <location>
        <begin position="431"/>
        <end position="452"/>
    </location>
</feature>
<feature type="transmembrane region" description="Helical" evidence="6">
    <location>
        <begin position="222"/>
        <end position="242"/>
    </location>
</feature>
<protein>
    <submittedName>
        <fullName evidence="8">Solute carrier family 22 member 6-A</fullName>
    </submittedName>
</protein>
<evidence type="ECO:0000256" key="1">
    <source>
        <dbReference type="ARBA" id="ARBA00004141"/>
    </source>
</evidence>
<dbReference type="SUPFAM" id="SSF103473">
    <property type="entry name" value="MFS general substrate transporter"/>
    <property type="match status" value="1"/>
</dbReference>
<dbReference type="PANTHER" id="PTHR24064">
    <property type="entry name" value="SOLUTE CARRIER FAMILY 22 MEMBER"/>
    <property type="match status" value="1"/>
</dbReference>
<dbReference type="EMBL" id="NEDP02005557">
    <property type="protein sequence ID" value="OWF38693.1"/>
    <property type="molecule type" value="Genomic_DNA"/>
</dbReference>
<feature type="transmembrane region" description="Helical" evidence="6">
    <location>
        <begin position="194"/>
        <end position="216"/>
    </location>
</feature>
<sequence>MSSWRPPEHAAFGTPLEPTFKGCYTPPHKCAALSKPLHEYGLGIPEGNASDYNIEYGECELTISSNRTNSTWTPVTSSCLQGYSYETTKEYSFASEWDLVCDRQGLGGLTTTLIMTGQALGATIFTTLSDRYGRKTIFMVTFIPLTAILTGTGFAPNLLVFNILRILTGFIQQGLGLSMYAMCIEMFPLESRGAIAAISGLYWAIAVVFFAGYAYVLRNFSWRVLQLACSALAFHCVAAYWITDESLRWLIANNKKKEAIKMIKNIAKWNKLDPQGALRMLDGEKELKPLQPTEGKDQSLLQNETEKGNDEQNEPETGNEKEQFIFQPEPDIGNGNQQLLLRKIPEFGNGKAPLLFQQEPEATNEHAHAALYQSKEEVSEGKAAEKYTILDIFRHKLLLRNSLIVWYTWFINSLTYYGLYLSSVTLSTDRYINFLINGALEIPAGIVVWLLINRIGRKKTSIMFHTLAGVALILSVVMKLPKDDAGIANIFSIIFNFTGKFAITASWTTMGLYTPEIYPTNLRNAGLGTASAAARLGGMLSPYADVLARRAFWAPGLIFGVGSLLVNVGLVMLPETNGRELPQTLDELLSWYKGEHDPRGAPPQSDIVIKENEETIELK</sequence>
<feature type="region of interest" description="Disordered" evidence="5">
    <location>
        <begin position="289"/>
        <end position="320"/>
    </location>
</feature>
<comment type="caution">
    <text evidence="8">The sequence shown here is derived from an EMBL/GenBank/DDBJ whole genome shotgun (WGS) entry which is preliminary data.</text>
</comment>
<dbReference type="InterPro" id="IPR020846">
    <property type="entry name" value="MFS_dom"/>
</dbReference>
<feature type="transmembrane region" description="Helical" evidence="6">
    <location>
        <begin position="162"/>
        <end position="182"/>
    </location>
</feature>
<gene>
    <name evidence="8" type="ORF">KP79_PYT23192</name>
</gene>
<dbReference type="Pfam" id="PF07690">
    <property type="entry name" value="MFS_1"/>
    <property type="match status" value="1"/>
</dbReference>
<dbReference type="InterPro" id="IPR036259">
    <property type="entry name" value="MFS_trans_sf"/>
</dbReference>
<feature type="transmembrane region" description="Helical" evidence="6">
    <location>
        <begin position="487"/>
        <end position="513"/>
    </location>
</feature>
<accession>A0A210PQD2</accession>
<dbReference type="AlphaFoldDB" id="A0A210PQD2"/>
<keyword evidence="2 6" id="KW-0812">Transmembrane</keyword>
<feature type="transmembrane region" description="Helical" evidence="6">
    <location>
        <begin position="550"/>
        <end position="573"/>
    </location>
</feature>
<reference evidence="8 9" key="1">
    <citation type="journal article" date="2017" name="Nat. Ecol. Evol.">
        <title>Scallop genome provides insights into evolution of bilaterian karyotype and development.</title>
        <authorList>
            <person name="Wang S."/>
            <person name="Zhang J."/>
            <person name="Jiao W."/>
            <person name="Li J."/>
            <person name="Xun X."/>
            <person name="Sun Y."/>
            <person name="Guo X."/>
            <person name="Huan P."/>
            <person name="Dong B."/>
            <person name="Zhang L."/>
            <person name="Hu X."/>
            <person name="Sun X."/>
            <person name="Wang J."/>
            <person name="Zhao C."/>
            <person name="Wang Y."/>
            <person name="Wang D."/>
            <person name="Huang X."/>
            <person name="Wang R."/>
            <person name="Lv J."/>
            <person name="Li Y."/>
            <person name="Zhang Z."/>
            <person name="Liu B."/>
            <person name="Lu W."/>
            <person name="Hui Y."/>
            <person name="Liang J."/>
            <person name="Zhou Z."/>
            <person name="Hou R."/>
            <person name="Li X."/>
            <person name="Liu Y."/>
            <person name="Li H."/>
            <person name="Ning X."/>
            <person name="Lin Y."/>
            <person name="Zhao L."/>
            <person name="Xing Q."/>
            <person name="Dou J."/>
            <person name="Li Y."/>
            <person name="Mao J."/>
            <person name="Guo H."/>
            <person name="Dou H."/>
            <person name="Li T."/>
            <person name="Mu C."/>
            <person name="Jiang W."/>
            <person name="Fu Q."/>
            <person name="Fu X."/>
            <person name="Miao Y."/>
            <person name="Liu J."/>
            <person name="Yu Q."/>
            <person name="Li R."/>
            <person name="Liao H."/>
            <person name="Li X."/>
            <person name="Kong Y."/>
            <person name="Jiang Z."/>
            <person name="Chourrout D."/>
            <person name="Li R."/>
            <person name="Bao Z."/>
        </authorList>
    </citation>
    <scope>NUCLEOTIDE SEQUENCE [LARGE SCALE GENOMIC DNA]</scope>
    <source>
        <strain evidence="8 9">PY_sf001</strain>
    </source>
</reference>
<keyword evidence="9" id="KW-1185">Reference proteome</keyword>